<evidence type="ECO:0000256" key="1">
    <source>
        <dbReference type="ARBA" id="ARBA00006817"/>
    </source>
</evidence>
<dbReference type="Gene3D" id="3.30.530.20">
    <property type="match status" value="1"/>
</dbReference>
<dbReference type="RefSeq" id="WP_348757206.1">
    <property type="nucleotide sequence ID" value="NZ_OZ026884.1"/>
</dbReference>
<dbReference type="SUPFAM" id="SSF55961">
    <property type="entry name" value="Bet v1-like"/>
    <property type="match status" value="1"/>
</dbReference>
<dbReference type="InterPro" id="IPR013538">
    <property type="entry name" value="ASHA1/2-like_C"/>
</dbReference>
<accession>A0ABM9NJ19</accession>
<feature type="domain" description="Activator of Hsp90 ATPase homologue 1/2-like C-terminal" evidence="2">
    <location>
        <begin position="11"/>
        <end position="133"/>
    </location>
</feature>
<evidence type="ECO:0000313" key="3">
    <source>
        <dbReference type="EMBL" id="CAL1240620.1"/>
    </source>
</evidence>
<sequence length="136" mass="15885">MKITVETLVKAKLSLVWTVWNNPEDIRQWNFADDDWHTTKSTVDLREGGTFLSRMEAKDGSVGFDFEGTYTRIVPNEVIEYRLRDGREVKVEFIERPDGTLVRETFDAESENTPERQRQGWQAILDHFARYVEAKG</sequence>
<evidence type="ECO:0000259" key="2">
    <source>
        <dbReference type="Pfam" id="PF08327"/>
    </source>
</evidence>
<comment type="similarity">
    <text evidence="1">Belongs to the AHA1 family.</text>
</comment>
<dbReference type="CDD" id="cd08897">
    <property type="entry name" value="SRPBCC_CalC_Aha1-like_4"/>
    <property type="match status" value="1"/>
</dbReference>
<dbReference type="Proteomes" id="UP001497493">
    <property type="component" value="Chromosome"/>
</dbReference>
<reference evidence="3 4" key="1">
    <citation type="submission" date="2024-04" db="EMBL/GenBank/DDBJ databases">
        <authorList>
            <person name="Cremers G."/>
        </authorList>
    </citation>
    <scope>NUCLEOTIDE SEQUENCE [LARGE SCALE GENOMIC DNA]</scope>
    <source>
        <strain evidence="3">MeCH1-AG</strain>
    </source>
</reference>
<keyword evidence="4" id="KW-1185">Reference proteome</keyword>
<organism evidence="3 4">
    <name type="scientific">Candidatus Methylocalor cossyra</name>
    <dbReference type="NCBI Taxonomy" id="3108543"/>
    <lineage>
        <taxon>Bacteria</taxon>
        <taxon>Pseudomonadati</taxon>
        <taxon>Pseudomonadota</taxon>
        <taxon>Gammaproteobacteria</taxon>
        <taxon>Methylococcales</taxon>
        <taxon>Methylococcaceae</taxon>
        <taxon>Candidatus Methylocalor</taxon>
    </lineage>
</organism>
<gene>
    <name evidence="3" type="ORF">MECH1_V1_1844</name>
</gene>
<proteinExistence type="inferred from homology"/>
<name>A0ABM9NJ19_9GAMM</name>
<dbReference type="EMBL" id="OZ026884">
    <property type="protein sequence ID" value="CAL1240620.1"/>
    <property type="molecule type" value="Genomic_DNA"/>
</dbReference>
<evidence type="ECO:0000313" key="4">
    <source>
        <dbReference type="Proteomes" id="UP001497493"/>
    </source>
</evidence>
<dbReference type="InterPro" id="IPR023393">
    <property type="entry name" value="START-like_dom_sf"/>
</dbReference>
<dbReference type="Pfam" id="PF08327">
    <property type="entry name" value="AHSA1"/>
    <property type="match status" value="1"/>
</dbReference>
<protein>
    <submittedName>
        <fullName evidence="3">Activator of Hsp90 ATPase 1 family protein</fullName>
    </submittedName>
</protein>